<dbReference type="Proteomes" id="UP000199215">
    <property type="component" value="Unassembled WGS sequence"/>
</dbReference>
<protein>
    <submittedName>
        <fullName evidence="1">Uncharacterized protein</fullName>
    </submittedName>
</protein>
<evidence type="ECO:0000313" key="2">
    <source>
        <dbReference type="Proteomes" id="UP000199215"/>
    </source>
</evidence>
<organism evidence="1 2">
    <name type="scientific">Halopenitus malekzadehii</name>
    <dbReference type="NCBI Taxonomy" id="1267564"/>
    <lineage>
        <taxon>Archaea</taxon>
        <taxon>Methanobacteriati</taxon>
        <taxon>Methanobacteriota</taxon>
        <taxon>Stenosarchaea group</taxon>
        <taxon>Halobacteria</taxon>
        <taxon>Halobacteriales</taxon>
        <taxon>Haloferacaceae</taxon>
        <taxon>Halopenitus</taxon>
    </lineage>
</organism>
<dbReference type="EMBL" id="FNWU01000018">
    <property type="protein sequence ID" value="SEH64126.1"/>
    <property type="molecule type" value="Genomic_DNA"/>
</dbReference>
<dbReference type="STRING" id="1267564.SAMN05192561_11813"/>
<evidence type="ECO:0000313" key="1">
    <source>
        <dbReference type="EMBL" id="SEH64126.1"/>
    </source>
</evidence>
<sequence length="86" mass="9879">MPKISRLSGCTHWIDLDFVERQRTPERAMKISIQLQVVGFSLSNTISTLESWVSSNLAKQSTIGYRRLIYTPQRAESRITLQLTKP</sequence>
<reference evidence="1 2" key="1">
    <citation type="submission" date="2016-10" db="EMBL/GenBank/DDBJ databases">
        <authorList>
            <person name="de Groot N.N."/>
        </authorList>
    </citation>
    <scope>NUCLEOTIDE SEQUENCE [LARGE SCALE GENOMIC DNA]</scope>
    <source>
        <strain evidence="1 2">IBRC-M10418</strain>
    </source>
</reference>
<proteinExistence type="predicted"/>
<accession>A0A1H6JU58</accession>
<keyword evidence="2" id="KW-1185">Reference proteome</keyword>
<dbReference type="AlphaFoldDB" id="A0A1H6JU58"/>
<name>A0A1H6JU58_9EURY</name>
<gene>
    <name evidence="1" type="ORF">SAMN05192561_11813</name>
</gene>